<evidence type="ECO:0000256" key="8">
    <source>
        <dbReference type="SAM" id="Phobius"/>
    </source>
</evidence>
<feature type="domain" description="Major facilitator superfamily (MFS) profile" evidence="9">
    <location>
        <begin position="49"/>
        <end position="493"/>
    </location>
</feature>
<name>A0A9P6VGJ7_9HELO</name>
<evidence type="ECO:0000256" key="5">
    <source>
        <dbReference type="ARBA" id="ARBA00022989"/>
    </source>
</evidence>
<dbReference type="InterPro" id="IPR005828">
    <property type="entry name" value="MFS_sugar_transport-like"/>
</dbReference>
<dbReference type="InterPro" id="IPR050360">
    <property type="entry name" value="MFS_Sugar_Transporters"/>
</dbReference>
<gene>
    <name evidence="10" type="ORF">D0Z07_6502</name>
</gene>
<evidence type="ECO:0000256" key="7">
    <source>
        <dbReference type="RuleBase" id="RU003346"/>
    </source>
</evidence>
<dbReference type="Pfam" id="PF00083">
    <property type="entry name" value="Sugar_tr"/>
    <property type="match status" value="1"/>
</dbReference>
<dbReference type="PROSITE" id="PS00216">
    <property type="entry name" value="SUGAR_TRANSPORT_1"/>
    <property type="match status" value="1"/>
</dbReference>
<comment type="similarity">
    <text evidence="2 7">Belongs to the major facilitator superfamily. Sugar transporter (TC 2.A.1.1) family.</text>
</comment>
<dbReference type="PROSITE" id="PS50850">
    <property type="entry name" value="MFS"/>
    <property type="match status" value="1"/>
</dbReference>
<feature type="transmembrane region" description="Helical" evidence="8">
    <location>
        <begin position="181"/>
        <end position="202"/>
    </location>
</feature>
<dbReference type="PANTHER" id="PTHR48022:SF64">
    <property type="entry name" value="MAJOR FACILITATOR SUPERFAMILY (MFS) PROFILE DOMAIN-CONTAINING PROTEIN"/>
    <property type="match status" value="1"/>
</dbReference>
<feature type="transmembrane region" description="Helical" evidence="8">
    <location>
        <begin position="46"/>
        <end position="62"/>
    </location>
</feature>
<dbReference type="InterPro" id="IPR036259">
    <property type="entry name" value="MFS_trans_sf"/>
</dbReference>
<feature type="transmembrane region" description="Helical" evidence="8">
    <location>
        <begin position="441"/>
        <end position="458"/>
    </location>
</feature>
<feature type="transmembrane region" description="Helical" evidence="8">
    <location>
        <begin position="304"/>
        <end position="326"/>
    </location>
</feature>
<evidence type="ECO:0000256" key="1">
    <source>
        <dbReference type="ARBA" id="ARBA00004141"/>
    </source>
</evidence>
<organism evidence="10 11">
    <name type="scientific">Hyphodiscus hymeniophilus</name>
    <dbReference type="NCBI Taxonomy" id="353542"/>
    <lineage>
        <taxon>Eukaryota</taxon>
        <taxon>Fungi</taxon>
        <taxon>Dikarya</taxon>
        <taxon>Ascomycota</taxon>
        <taxon>Pezizomycotina</taxon>
        <taxon>Leotiomycetes</taxon>
        <taxon>Helotiales</taxon>
        <taxon>Hyphodiscaceae</taxon>
        <taxon>Hyphodiscus</taxon>
    </lineage>
</organism>
<keyword evidence="4 8" id="KW-0812">Transmembrane</keyword>
<evidence type="ECO:0000259" key="9">
    <source>
        <dbReference type="PROSITE" id="PS50850"/>
    </source>
</evidence>
<dbReference type="Gene3D" id="1.20.1250.20">
    <property type="entry name" value="MFS general substrate transporter like domains"/>
    <property type="match status" value="1"/>
</dbReference>
<dbReference type="Proteomes" id="UP000785200">
    <property type="component" value="Unassembled WGS sequence"/>
</dbReference>
<dbReference type="OrthoDB" id="6133115at2759"/>
<dbReference type="FunFam" id="1.20.1250.20:FF:000117">
    <property type="entry name" value="MFS hexose transporter"/>
    <property type="match status" value="1"/>
</dbReference>
<dbReference type="InterPro" id="IPR020846">
    <property type="entry name" value="MFS_dom"/>
</dbReference>
<evidence type="ECO:0000256" key="3">
    <source>
        <dbReference type="ARBA" id="ARBA00022448"/>
    </source>
</evidence>
<dbReference type="GO" id="GO:0016020">
    <property type="term" value="C:membrane"/>
    <property type="evidence" value="ECO:0007669"/>
    <property type="project" value="UniProtKB-SubCell"/>
</dbReference>
<dbReference type="EMBL" id="VNKQ01000012">
    <property type="protein sequence ID" value="KAG0647513.1"/>
    <property type="molecule type" value="Genomic_DNA"/>
</dbReference>
<sequence length="536" mass="58854">MEKEVAEHTEQRTHTVAEANLYGDEHVQGLEIPSITWYKHKGLRKLYALIPILFLNATINGYDSSLLNGLQTLHPWQTHYGQPKGSQLGLFNAIYNIGGICALPFSAYIADILGRKSGICIGLAIVFLGTIIQVVPAGDHDGMFIGGRFLIGLGANISQGSSPVLVAELAHPQHRGRITTLYAFITYPPLISLGAIIAAWTVFGTVKYTSNAGWRIPTALQSAMPALQLSLLYFVPESPRWLCSKDRSDEALAILVKYHAAGDVNDRFVLSEFYEIQETLRLEKINSKTGWTNFVRTPGNRKRLLLIALVAFFSQCSGNGLISYYLHSILNSVGITSSYDQTVINGGLTIWSLIVSCVACMFVDKVGRRPLFMTAAVGMLVVFSIWTACSATYSKTGSTSAGSAVVAMIFLFNGAIGVAYPGLTVAYPVEILPFNLRAKGIAILYACKALASTFNQYVNPIGLQNLSWKYYFVYIAILVLECFAVWFLFVETKGPTLEEIARLFDGEDANVAGKDLIKHKVHIEEVEDSKATHREL</sequence>
<keyword evidence="6 8" id="KW-0472">Membrane</keyword>
<feature type="transmembrane region" description="Helical" evidence="8">
    <location>
        <begin position="470"/>
        <end position="490"/>
    </location>
</feature>
<proteinExistence type="inferred from homology"/>
<dbReference type="AlphaFoldDB" id="A0A9P6VGJ7"/>
<dbReference type="InterPro" id="IPR005829">
    <property type="entry name" value="Sugar_transporter_CS"/>
</dbReference>
<keyword evidence="11" id="KW-1185">Reference proteome</keyword>
<evidence type="ECO:0000256" key="4">
    <source>
        <dbReference type="ARBA" id="ARBA00022692"/>
    </source>
</evidence>
<evidence type="ECO:0000256" key="2">
    <source>
        <dbReference type="ARBA" id="ARBA00010992"/>
    </source>
</evidence>
<keyword evidence="3 7" id="KW-0813">Transport</keyword>
<keyword evidence="5 8" id="KW-1133">Transmembrane helix</keyword>
<dbReference type="SUPFAM" id="SSF103473">
    <property type="entry name" value="MFS general substrate transporter"/>
    <property type="match status" value="1"/>
</dbReference>
<dbReference type="GO" id="GO:0005351">
    <property type="term" value="F:carbohydrate:proton symporter activity"/>
    <property type="evidence" value="ECO:0007669"/>
    <property type="project" value="TreeGrafter"/>
</dbReference>
<accession>A0A9P6VGJ7</accession>
<feature type="transmembrane region" description="Helical" evidence="8">
    <location>
        <begin position="371"/>
        <end position="393"/>
    </location>
</feature>
<evidence type="ECO:0000313" key="11">
    <source>
        <dbReference type="Proteomes" id="UP000785200"/>
    </source>
</evidence>
<comment type="caution">
    <text evidence="10">The sequence shown here is derived from an EMBL/GenBank/DDBJ whole genome shotgun (WGS) entry which is preliminary data.</text>
</comment>
<feature type="transmembrane region" description="Helical" evidence="8">
    <location>
        <begin position="405"/>
        <end position="429"/>
    </location>
</feature>
<evidence type="ECO:0000256" key="6">
    <source>
        <dbReference type="ARBA" id="ARBA00023136"/>
    </source>
</evidence>
<evidence type="ECO:0000313" key="10">
    <source>
        <dbReference type="EMBL" id="KAG0647513.1"/>
    </source>
</evidence>
<protein>
    <submittedName>
        <fullName evidence="10">Lactose permease</fullName>
    </submittedName>
</protein>
<dbReference type="PANTHER" id="PTHR48022">
    <property type="entry name" value="PLASTIDIC GLUCOSE TRANSPORTER 4"/>
    <property type="match status" value="1"/>
</dbReference>
<dbReference type="NCBIfam" id="TIGR00879">
    <property type="entry name" value="SP"/>
    <property type="match status" value="1"/>
</dbReference>
<comment type="subcellular location">
    <subcellularLocation>
        <location evidence="1">Membrane</location>
        <topology evidence="1">Multi-pass membrane protein</topology>
    </subcellularLocation>
</comment>
<feature type="transmembrane region" description="Helical" evidence="8">
    <location>
        <begin position="117"/>
        <end position="137"/>
    </location>
</feature>
<feature type="transmembrane region" description="Helical" evidence="8">
    <location>
        <begin position="346"/>
        <end position="364"/>
    </location>
</feature>
<dbReference type="InterPro" id="IPR003663">
    <property type="entry name" value="Sugar/inositol_transpt"/>
</dbReference>
<dbReference type="PRINTS" id="PR00171">
    <property type="entry name" value="SUGRTRNSPORT"/>
</dbReference>
<feature type="transmembrane region" description="Helical" evidence="8">
    <location>
        <begin position="93"/>
        <end position="110"/>
    </location>
</feature>
<reference evidence="10" key="1">
    <citation type="submission" date="2019-07" db="EMBL/GenBank/DDBJ databases">
        <title>Hyphodiscus hymeniophilus genome sequencing and assembly.</title>
        <authorList>
            <person name="Kramer G."/>
            <person name="Nodwell J."/>
        </authorList>
    </citation>
    <scope>NUCLEOTIDE SEQUENCE</scope>
    <source>
        <strain evidence="10">ATCC 34498</strain>
    </source>
</reference>